<name>A0AAD1VSN4_PELCU</name>
<feature type="region of interest" description="Disordered" evidence="1">
    <location>
        <begin position="26"/>
        <end position="57"/>
    </location>
</feature>
<sequence>MVLKMERLPRVYKPISRNLKMAKLHCKKTSNPPKSSTRPLRNAANPAPRHLAHPDPA</sequence>
<evidence type="ECO:0000313" key="3">
    <source>
        <dbReference type="Proteomes" id="UP001295444"/>
    </source>
</evidence>
<keyword evidence="3" id="KW-1185">Reference proteome</keyword>
<feature type="compositionally biased region" description="Polar residues" evidence="1">
    <location>
        <begin position="29"/>
        <end position="39"/>
    </location>
</feature>
<reference evidence="2" key="1">
    <citation type="submission" date="2022-03" db="EMBL/GenBank/DDBJ databases">
        <authorList>
            <person name="Alioto T."/>
            <person name="Alioto T."/>
            <person name="Gomez Garrido J."/>
        </authorList>
    </citation>
    <scope>NUCLEOTIDE SEQUENCE</scope>
</reference>
<evidence type="ECO:0000256" key="1">
    <source>
        <dbReference type="SAM" id="MobiDB-lite"/>
    </source>
</evidence>
<protein>
    <submittedName>
        <fullName evidence="2">Uncharacterized protein</fullName>
    </submittedName>
</protein>
<evidence type="ECO:0000313" key="2">
    <source>
        <dbReference type="EMBL" id="CAH2247779.1"/>
    </source>
</evidence>
<accession>A0AAD1VSN4</accession>
<dbReference type="EMBL" id="OW240913">
    <property type="protein sequence ID" value="CAH2247779.1"/>
    <property type="molecule type" value="Genomic_DNA"/>
</dbReference>
<dbReference type="Proteomes" id="UP001295444">
    <property type="component" value="Chromosome 02"/>
</dbReference>
<dbReference type="AlphaFoldDB" id="A0AAD1VSN4"/>
<gene>
    <name evidence="2" type="ORF">PECUL_23A052378</name>
</gene>
<organism evidence="2 3">
    <name type="scientific">Pelobates cultripes</name>
    <name type="common">Western spadefoot toad</name>
    <dbReference type="NCBI Taxonomy" id="61616"/>
    <lineage>
        <taxon>Eukaryota</taxon>
        <taxon>Metazoa</taxon>
        <taxon>Chordata</taxon>
        <taxon>Craniata</taxon>
        <taxon>Vertebrata</taxon>
        <taxon>Euteleostomi</taxon>
        <taxon>Amphibia</taxon>
        <taxon>Batrachia</taxon>
        <taxon>Anura</taxon>
        <taxon>Pelobatoidea</taxon>
        <taxon>Pelobatidae</taxon>
        <taxon>Pelobates</taxon>
    </lineage>
</organism>
<proteinExistence type="predicted"/>